<feature type="compositionally biased region" description="Basic and acidic residues" evidence="1">
    <location>
        <begin position="69"/>
        <end position="85"/>
    </location>
</feature>
<dbReference type="OrthoDB" id="4359435at2759"/>
<evidence type="ECO:0000313" key="3">
    <source>
        <dbReference type="Proteomes" id="UP000191522"/>
    </source>
</evidence>
<dbReference type="EMBL" id="MDYL01000002">
    <property type="protein sequence ID" value="OQD77940.1"/>
    <property type="molecule type" value="Genomic_DNA"/>
</dbReference>
<evidence type="ECO:0008006" key="4">
    <source>
        <dbReference type="Google" id="ProtNLM"/>
    </source>
</evidence>
<evidence type="ECO:0000313" key="2">
    <source>
        <dbReference type="EMBL" id="OQD77940.1"/>
    </source>
</evidence>
<keyword evidence="3" id="KW-1185">Reference proteome</keyword>
<reference evidence="3" key="1">
    <citation type="journal article" date="2017" name="Nat. Microbiol.">
        <title>Global analysis of biosynthetic gene clusters reveals vast potential of secondary metabolite production in Penicillium species.</title>
        <authorList>
            <person name="Nielsen J.C."/>
            <person name="Grijseels S."/>
            <person name="Prigent S."/>
            <person name="Ji B."/>
            <person name="Dainat J."/>
            <person name="Nielsen K.F."/>
            <person name="Frisvad J.C."/>
            <person name="Workman M."/>
            <person name="Nielsen J."/>
        </authorList>
    </citation>
    <scope>NUCLEOTIDE SEQUENCE [LARGE SCALE GENOMIC DNA]</scope>
    <source>
        <strain evidence="3">IBT 11843</strain>
    </source>
</reference>
<dbReference type="AlphaFoldDB" id="A0A1V6PLP4"/>
<dbReference type="Proteomes" id="UP000191522">
    <property type="component" value="Unassembled WGS sequence"/>
</dbReference>
<dbReference type="InterPro" id="IPR032567">
    <property type="entry name" value="RTL1-rel"/>
</dbReference>
<sequence>MIDGRMQRRLPMLIADLGKHDLILGREWFAEYKVLPDCSKRRLIWPEEQSLQDEVASQLSTILPRTILRRPDPNSDHQRDADRRDRLFEKVDRPPRYEPTRTVAEDRKGALAKMERALQGETPPNPPTPKERWAQKTYIPASNTIAMIGGVGFYRQAKKEGSEVFLISLEEIDRILENKRYERQSEERETKRVVPKHYDDYTDVFSKQDSDTMPPHREFVDHKIILEEGITPRYCPLYKQSEEELQAAKAYITENLVKGFIMESKAPFASPILMARKPDGGLRLCVDFRKLNSITKKDRYPIPLVDEIF</sequence>
<feature type="region of interest" description="Disordered" evidence="1">
    <location>
        <begin position="66"/>
        <end position="85"/>
    </location>
</feature>
<dbReference type="Gene3D" id="3.10.10.10">
    <property type="entry name" value="HIV Type 1 Reverse Transcriptase, subunit A, domain 1"/>
    <property type="match status" value="1"/>
</dbReference>
<dbReference type="InterPro" id="IPR043502">
    <property type="entry name" value="DNA/RNA_pol_sf"/>
</dbReference>
<dbReference type="SUPFAM" id="SSF56672">
    <property type="entry name" value="DNA/RNA polymerases"/>
    <property type="match status" value="1"/>
</dbReference>
<accession>A0A1V6PLP4</accession>
<organism evidence="2 3">
    <name type="scientific">Penicillium decumbens</name>
    <dbReference type="NCBI Taxonomy" id="69771"/>
    <lineage>
        <taxon>Eukaryota</taxon>
        <taxon>Fungi</taxon>
        <taxon>Dikarya</taxon>
        <taxon>Ascomycota</taxon>
        <taxon>Pezizomycotina</taxon>
        <taxon>Eurotiomycetes</taxon>
        <taxon>Eurotiomycetidae</taxon>
        <taxon>Eurotiales</taxon>
        <taxon>Aspergillaceae</taxon>
        <taxon>Penicillium</taxon>
    </lineage>
</organism>
<dbReference type="STRING" id="69771.A0A1V6PLP4"/>
<dbReference type="OMA" id="KERWAQK"/>
<comment type="caution">
    <text evidence="2">The sequence shown here is derived from an EMBL/GenBank/DDBJ whole genome shotgun (WGS) entry which is preliminary data.</text>
</comment>
<proteinExistence type="predicted"/>
<gene>
    <name evidence="2" type="ORF">PENDEC_c002G02087</name>
</gene>
<dbReference type="PANTHER" id="PTHR15503">
    <property type="entry name" value="LDOC1 RELATED"/>
    <property type="match status" value="1"/>
</dbReference>
<evidence type="ECO:0000256" key="1">
    <source>
        <dbReference type="SAM" id="MobiDB-lite"/>
    </source>
</evidence>
<protein>
    <recommendedName>
        <fullName evidence="4">Reverse transcriptase domain-containing protein</fullName>
    </recommendedName>
</protein>
<name>A0A1V6PLP4_PENDC</name>
<dbReference type="PANTHER" id="PTHR15503:SF22">
    <property type="entry name" value="TRANSPOSON TY3-I GAG POLYPROTEIN"/>
    <property type="match status" value="1"/>
</dbReference>